<dbReference type="AlphaFoldDB" id="A0A6P1QVG4"/>
<dbReference type="NCBIfam" id="NF040945">
    <property type="entry name" value="CCC_membrane"/>
    <property type="match status" value="1"/>
</dbReference>
<feature type="transmembrane region" description="Helical" evidence="1">
    <location>
        <begin position="62"/>
        <end position="86"/>
    </location>
</feature>
<keyword evidence="3" id="KW-1185">Reference proteome</keyword>
<dbReference type="OrthoDB" id="1099888at2"/>
<dbReference type="Pfam" id="PF07666">
    <property type="entry name" value="MpPF26"/>
    <property type="match status" value="1"/>
</dbReference>
<dbReference type="EMBL" id="CP029149">
    <property type="protein sequence ID" value="QHN66112.1"/>
    <property type="molecule type" value="Genomic_DNA"/>
</dbReference>
<keyword evidence="1" id="KW-0812">Transmembrane</keyword>
<keyword evidence="1" id="KW-0472">Membrane</keyword>
<evidence type="ECO:0000313" key="2">
    <source>
        <dbReference type="EMBL" id="QHN66112.1"/>
    </source>
</evidence>
<evidence type="ECO:0000256" key="1">
    <source>
        <dbReference type="SAM" id="Phobius"/>
    </source>
</evidence>
<dbReference type="InterPro" id="IPR011655">
    <property type="entry name" value="MpPF26"/>
</dbReference>
<sequence length="104" mass="11154">MPNATSVLVLGIGSIITCCCYGFIGIILGAIGLVLAGKDRKLYRENPSLYSNYSNLSTGRTLCIIGIILSSIYLVYTIIVISFVGFSNLQDPNAINAAVEELFD</sequence>
<organism evidence="2 3">
    <name type="scientific">Bergeyella cardium</name>
    <dbReference type="NCBI Taxonomy" id="1585976"/>
    <lineage>
        <taxon>Bacteria</taxon>
        <taxon>Pseudomonadati</taxon>
        <taxon>Bacteroidota</taxon>
        <taxon>Flavobacteriia</taxon>
        <taxon>Flavobacteriales</taxon>
        <taxon>Weeksellaceae</taxon>
        <taxon>Bergeyella</taxon>
    </lineage>
</organism>
<protein>
    <submittedName>
        <fullName evidence="2">DUF4190 domain-containing protein</fullName>
    </submittedName>
</protein>
<accession>A0A6P1QVG4</accession>
<evidence type="ECO:0000313" key="3">
    <source>
        <dbReference type="Proteomes" id="UP000464318"/>
    </source>
</evidence>
<dbReference type="KEGG" id="bcad:DBX24_04855"/>
<dbReference type="Proteomes" id="UP000464318">
    <property type="component" value="Chromosome"/>
</dbReference>
<feature type="transmembrane region" description="Helical" evidence="1">
    <location>
        <begin position="6"/>
        <end position="36"/>
    </location>
</feature>
<name>A0A6P1QVG4_9FLAO</name>
<gene>
    <name evidence="2" type="ORF">DBX24_04855</name>
</gene>
<keyword evidence="1" id="KW-1133">Transmembrane helix</keyword>
<reference evidence="2 3" key="1">
    <citation type="submission" date="2018-04" db="EMBL/GenBank/DDBJ databases">
        <title>Characteristic and Complete Genome Sequencing of A Novel Member of Infective Endocarditis Causative Bacteria: Bergeyella cardium QL-PH.</title>
        <authorList>
            <person name="Pan H."/>
            <person name="Sun E."/>
            <person name="Zhang Y."/>
        </authorList>
    </citation>
    <scope>NUCLEOTIDE SEQUENCE [LARGE SCALE GENOMIC DNA]</scope>
    <source>
        <strain evidence="2 3">HPQL</strain>
    </source>
</reference>
<proteinExistence type="predicted"/>